<dbReference type="InterPro" id="IPR011108">
    <property type="entry name" value="RMMBL"/>
</dbReference>
<name>A0A0L6JKL1_9FIRM</name>
<dbReference type="AlphaFoldDB" id="A0A0L6JKL1"/>
<dbReference type="Pfam" id="PF07521">
    <property type="entry name" value="RMMBL"/>
    <property type="match status" value="1"/>
</dbReference>
<evidence type="ECO:0000313" key="4">
    <source>
        <dbReference type="EMBL" id="KNY26386.1"/>
    </source>
</evidence>
<dbReference type="SMART" id="SM00849">
    <property type="entry name" value="Lactamase_B"/>
    <property type="match status" value="1"/>
</dbReference>
<evidence type="ECO:0000259" key="3">
    <source>
        <dbReference type="SMART" id="SM01027"/>
    </source>
</evidence>
<sequence>MKLGFCGGAQEVGASCILLNLDGKNIVLDCGMRMGGSKEYLPDLSIIQENGGADAIVISHAHMDHTGSLPVLSREYPEAKICMTHATKDLVRVLLYDSLKIMEYRETEIPIFAEVHVKNMLDRILCFSPGFTFRPFDNDVTITFYNASHVAGAASVYISGKEGSFFYSGDFSLQPQKTVEKASFPKLRPDIAVIESTYGDRLHSSRETEERKLVEKVGEIIKEGKKILIPAFALGRAQEVILILKSAINKGVLPPFRIYTDGMVNDICRVYKLNPNYLKRQLSKKIFKGTDIFFDDNVIAVSNKQQREEIVNSMEPCCIISSSGMLSGGPSQWYAEKLAPFEGNFIAITGYQDEESPGRQLLELSDNTIDSERFLKLGESNVPVKCGIGKFGLSAHADKTGIISLTHSLSAKKVYFVHGNREITSSLANDVQKEYQGRIYAPANSDIYEINLTNPRKQLTKTELGSLKKSEALTNDNIKDLWHYIIKTYGNSRAFTIEEIFFIWSGREIKEEEVNKLIILINTSPFFEAGLKYPFMFHAIEEDIIASIDQKGPMESNSMLSLIDTHFPQEAGIYKKGARFDEKTALIYFNFPQVASKKYENEIKSFEEISGWKVETNEDCNLLAVQNLITSLLPSNTELTGSVSYYRNENLIKAALSAEINEETKQKLSGEFLNTSGINLDLITPGQKTTSVHIPVRKYDFQMEQNQALSLIDEAFQDKPDKIYRKSIKSIDGVGSIELSFISPAIGEKYRSLIDELESRVMWSLRINPTPNQNEIFNIGTRLFAEKGIQLKKNLAYLPKEMVIKAVVSSIEPDMAQTIKNEFWDKIGMTLIINNN</sequence>
<dbReference type="PANTHER" id="PTHR11203:SF37">
    <property type="entry name" value="INTEGRATOR COMPLEX SUBUNIT 11"/>
    <property type="match status" value="1"/>
</dbReference>
<dbReference type="SMART" id="SM01027">
    <property type="entry name" value="Beta-Casp"/>
    <property type="match status" value="1"/>
</dbReference>
<keyword evidence="5" id="KW-1185">Reference proteome</keyword>
<reference evidence="5" key="1">
    <citation type="submission" date="2015-07" db="EMBL/GenBank/DDBJ databases">
        <title>Near-Complete Genome Sequence of the Cellulolytic Bacterium Bacteroides (Pseudobacteroides) cellulosolvens ATCC 35603.</title>
        <authorList>
            <person name="Dassa B."/>
            <person name="Utturkar S.M."/>
            <person name="Klingeman D.M."/>
            <person name="Hurt R.A."/>
            <person name="Keller M."/>
            <person name="Xu J."/>
            <person name="Reddy Y.H.K."/>
            <person name="Borovok I."/>
            <person name="Grinberg I.R."/>
            <person name="Lamed R."/>
            <person name="Zhivin O."/>
            <person name="Bayer E.A."/>
            <person name="Brown S.D."/>
        </authorList>
    </citation>
    <scope>NUCLEOTIDE SEQUENCE [LARGE SCALE GENOMIC DNA]</scope>
    <source>
        <strain evidence="5">DSM 2933</strain>
    </source>
</reference>
<dbReference type="InterPro" id="IPR001279">
    <property type="entry name" value="Metallo-B-lactamas"/>
</dbReference>
<dbReference type="InterPro" id="IPR050698">
    <property type="entry name" value="MBL"/>
</dbReference>
<gene>
    <name evidence="4" type="ORF">Bccel_1648</name>
</gene>
<protein>
    <submittedName>
        <fullName evidence="4">Beta-Casp domain containing protein</fullName>
    </submittedName>
</protein>
<evidence type="ECO:0000259" key="2">
    <source>
        <dbReference type="SMART" id="SM00849"/>
    </source>
</evidence>
<dbReference type="STRING" id="398512.Bccel_1648"/>
<evidence type="ECO:0000256" key="1">
    <source>
        <dbReference type="ARBA" id="ARBA00022801"/>
    </source>
</evidence>
<dbReference type="Gene3D" id="3.40.50.10890">
    <property type="match status" value="1"/>
</dbReference>
<dbReference type="InterPro" id="IPR036866">
    <property type="entry name" value="RibonucZ/Hydroxyglut_hydro"/>
</dbReference>
<accession>A0A0L6JKL1</accession>
<dbReference type="InterPro" id="IPR022712">
    <property type="entry name" value="Beta_Casp"/>
</dbReference>
<dbReference type="EMBL" id="LGTC01000001">
    <property type="protein sequence ID" value="KNY26386.1"/>
    <property type="molecule type" value="Genomic_DNA"/>
</dbReference>
<dbReference type="eggNOG" id="COG1236">
    <property type="taxonomic scope" value="Bacteria"/>
</dbReference>
<evidence type="ECO:0000313" key="5">
    <source>
        <dbReference type="Proteomes" id="UP000036923"/>
    </source>
</evidence>
<organism evidence="4 5">
    <name type="scientific">Pseudobacteroides cellulosolvens ATCC 35603 = DSM 2933</name>
    <dbReference type="NCBI Taxonomy" id="398512"/>
    <lineage>
        <taxon>Bacteria</taxon>
        <taxon>Bacillati</taxon>
        <taxon>Bacillota</taxon>
        <taxon>Clostridia</taxon>
        <taxon>Eubacteriales</taxon>
        <taxon>Oscillospiraceae</taxon>
        <taxon>Pseudobacteroides</taxon>
    </lineage>
</organism>
<dbReference type="CDD" id="cd16295">
    <property type="entry name" value="TTHA0252-CPSF-like_MBL-fold"/>
    <property type="match status" value="1"/>
</dbReference>
<dbReference type="GO" id="GO:0016787">
    <property type="term" value="F:hydrolase activity"/>
    <property type="evidence" value="ECO:0007669"/>
    <property type="project" value="UniProtKB-KW"/>
</dbReference>
<dbReference type="Gene3D" id="3.60.15.10">
    <property type="entry name" value="Ribonuclease Z/Hydroxyacylglutathione hydrolase-like"/>
    <property type="match status" value="1"/>
</dbReference>
<keyword evidence="1" id="KW-0378">Hydrolase</keyword>
<comment type="caution">
    <text evidence="4">The sequence shown here is derived from an EMBL/GenBank/DDBJ whole genome shotgun (WGS) entry which is preliminary data.</text>
</comment>
<feature type="domain" description="Metallo-beta-lactamase" evidence="2">
    <location>
        <begin position="13"/>
        <end position="232"/>
    </location>
</feature>
<dbReference type="SUPFAM" id="SSF56281">
    <property type="entry name" value="Metallo-hydrolase/oxidoreductase"/>
    <property type="match status" value="1"/>
</dbReference>
<dbReference type="Pfam" id="PF00753">
    <property type="entry name" value="Lactamase_B"/>
    <property type="match status" value="1"/>
</dbReference>
<dbReference type="GO" id="GO:0004521">
    <property type="term" value="F:RNA endonuclease activity"/>
    <property type="evidence" value="ECO:0007669"/>
    <property type="project" value="TreeGrafter"/>
</dbReference>
<dbReference type="OrthoDB" id="9803916at2"/>
<dbReference type="PATRIC" id="fig|398512.5.peg.1717"/>
<proteinExistence type="predicted"/>
<dbReference type="Pfam" id="PF10996">
    <property type="entry name" value="Beta-Casp"/>
    <property type="match status" value="1"/>
</dbReference>
<feature type="domain" description="Beta-Casp" evidence="3">
    <location>
        <begin position="237"/>
        <end position="361"/>
    </location>
</feature>
<dbReference type="PANTHER" id="PTHR11203">
    <property type="entry name" value="CLEAVAGE AND POLYADENYLATION SPECIFICITY FACTOR FAMILY MEMBER"/>
    <property type="match status" value="1"/>
</dbReference>
<dbReference type="RefSeq" id="WP_036941424.1">
    <property type="nucleotide sequence ID" value="NZ_JQKC01000015.1"/>
</dbReference>
<dbReference type="Proteomes" id="UP000036923">
    <property type="component" value="Unassembled WGS sequence"/>
</dbReference>